<evidence type="ECO:0000256" key="3">
    <source>
        <dbReference type="ARBA" id="ARBA00022603"/>
    </source>
</evidence>
<dbReference type="PANTHER" id="PTHR13393">
    <property type="entry name" value="SAM-DEPENDENT METHYLTRANSFERASE"/>
    <property type="match status" value="1"/>
</dbReference>
<keyword evidence="7" id="KW-1185">Reference proteome</keyword>
<feature type="non-terminal residue" evidence="6">
    <location>
        <position position="284"/>
    </location>
</feature>
<dbReference type="InterPro" id="IPR029063">
    <property type="entry name" value="SAM-dependent_MTases_sf"/>
</dbReference>
<keyword evidence="4" id="KW-0808">Transferase</keyword>
<evidence type="ECO:0000256" key="1">
    <source>
        <dbReference type="ARBA" id="ARBA00022490"/>
    </source>
</evidence>
<protein>
    <recommendedName>
        <fullName evidence="8">U6 small nuclear RNA (adenine-(43)-N(6))-methyltransferase</fullName>
    </recommendedName>
</protein>
<proteinExistence type="predicted"/>
<keyword evidence="2" id="KW-0698">rRNA processing</keyword>
<evidence type="ECO:0000256" key="2">
    <source>
        <dbReference type="ARBA" id="ARBA00022552"/>
    </source>
</evidence>
<dbReference type="GO" id="GO:0070475">
    <property type="term" value="P:rRNA base methylation"/>
    <property type="evidence" value="ECO:0007669"/>
    <property type="project" value="TreeGrafter"/>
</dbReference>
<dbReference type="Proteomes" id="UP000774326">
    <property type="component" value="Unassembled WGS sequence"/>
</dbReference>
<dbReference type="Pfam" id="PF05971">
    <property type="entry name" value="Methyltransf_10"/>
    <property type="match status" value="1"/>
</dbReference>
<keyword evidence="3" id="KW-0489">Methyltransferase</keyword>
<dbReference type="EMBL" id="JAEUBG010004681">
    <property type="protein sequence ID" value="KAH3680701.1"/>
    <property type="molecule type" value="Genomic_DNA"/>
</dbReference>
<organism evidence="6 7">
    <name type="scientific">Wickerhamomyces pijperi</name>
    <name type="common">Yeast</name>
    <name type="synonym">Pichia pijperi</name>
    <dbReference type="NCBI Taxonomy" id="599730"/>
    <lineage>
        <taxon>Eukaryota</taxon>
        <taxon>Fungi</taxon>
        <taxon>Dikarya</taxon>
        <taxon>Ascomycota</taxon>
        <taxon>Saccharomycotina</taxon>
        <taxon>Saccharomycetes</taxon>
        <taxon>Phaffomycetales</taxon>
        <taxon>Wickerhamomycetaceae</taxon>
        <taxon>Wickerhamomyces</taxon>
    </lineage>
</organism>
<accession>A0A9P8TJ38</accession>
<gene>
    <name evidence="6" type="ORF">WICPIJ_008137</name>
</gene>
<evidence type="ECO:0008006" key="8">
    <source>
        <dbReference type="Google" id="ProtNLM"/>
    </source>
</evidence>
<dbReference type="AlphaFoldDB" id="A0A9P8TJ38"/>
<name>A0A9P8TJ38_WICPI</name>
<reference evidence="6" key="1">
    <citation type="journal article" date="2021" name="Open Biol.">
        <title>Shared evolutionary footprints suggest mitochondrial oxidative damage underlies multiple complex I losses in fungi.</title>
        <authorList>
            <person name="Schikora-Tamarit M.A."/>
            <person name="Marcet-Houben M."/>
            <person name="Nosek J."/>
            <person name="Gabaldon T."/>
        </authorList>
    </citation>
    <scope>NUCLEOTIDE SEQUENCE</scope>
    <source>
        <strain evidence="6">CBS2887</strain>
    </source>
</reference>
<keyword evidence="1" id="KW-0963">Cytoplasm</keyword>
<sequence>MNSRQKHYEPKLYYDFHKLSKTHPDLTKFFNIDPISKQPRFKFTTESTNLLFKYILLDELNIDVLELQTDHLCPVIPSRIQYLLNVKEVLVDSGLLRTESPNDESIRGIDIGTGYYGIYALLAYALFKWSMIGTDIDEQALRNLDRILIKNGLTDAIKTCHSDLFNGVMIDGQKLVHFTICNPPFYGSEEELKLAYQEKGFKSTEHALVIGSDSELIYKGRSSIPGHEGNIGELGFVQNMIDESYKLRDKIVWFSSIVSKKSNIKRLVDYLSQDGTPVPHKTNN</sequence>
<dbReference type="PIRSF" id="PIRSF029038">
    <property type="entry name" value="Mtase_YbiN_prd"/>
    <property type="match status" value="1"/>
</dbReference>
<dbReference type="CDD" id="cd02440">
    <property type="entry name" value="AdoMet_MTases"/>
    <property type="match status" value="1"/>
</dbReference>
<dbReference type="GO" id="GO:0005737">
    <property type="term" value="C:cytoplasm"/>
    <property type="evidence" value="ECO:0007669"/>
    <property type="project" value="InterPro"/>
</dbReference>
<evidence type="ECO:0000313" key="7">
    <source>
        <dbReference type="Proteomes" id="UP000774326"/>
    </source>
</evidence>
<keyword evidence="5" id="KW-0949">S-adenosyl-L-methionine</keyword>
<dbReference type="InterPro" id="IPR016909">
    <property type="entry name" value="rRNA_lsu_MeTfrase_F"/>
</dbReference>
<evidence type="ECO:0000256" key="4">
    <source>
        <dbReference type="ARBA" id="ARBA00022679"/>
    </source>
</evidence>
<dbReference type="InterPro" id="IPR010286">
    <property type="entry name" value="METTL16/RlmF"/>
</dbReference>
<dbReference type="SUPFAM" id="SSF53335">
    <property type="entry name" value="S-adenosyl-L-methionine-dependent methyltransferases"/>
    <property type="match status" value="1"/>
</dbReference>
<dbReference type="OrthoDB" id="514248at2759"/>
<dbReference type="PANTHER" id="PTHR13393:SF0">
    <property type="entry name" value="RNA N6-ADENOSINE-METHYLTRANSFERASE METTL16"/>
    <property type="match status" value="1"/>
</dbReference>
<evidence type="ECO:0000313" key="6">
    <source>
        <dbReference type="EMBL" id="KAH3680701.1"/>
    </source>
</evidence>
<dbReference type="GO" id="GO:0008988">
    <property type="term" value="F:rRNA (adenine-N6-)-methyltransferase activity"/>
    <property type="evidence" value="ECO:0007669"/>
    <property type="project" value="InterPro"/>
</dbReference>
<comment type="caution">
    <text evidence="6">The sequence shown here is derived from an EMBL/GenBank/DDBJ whole genome shotgun (WGS) entry which is preliminary data.</text>
</comment>
<evidence type="ECO:0000256" key="5">
    <source>
        <dbReference type="ARBA" id="ARBA00022691"/>
    </source>
</evidence>
<reference evidence="6" key="2">
    <citation type="submission" date="2021-01" db="EMBL/GenBank/DDBJ databases">
        <authorList>
            <person name="Schikora-Tamarit M.A."/>
        </authorList>
    </citation>
    <scope>NUCLEOTIDE SEQUENCE</scope>
    <source>
        <strain evidence="6">CBS2887</strain>
    </source>
</reference>
<dbReference type="Gene3D" id="3.40.50.150">
    <property type="entry name" value="Vaccinia Virus protein VP39"/>
    <property type="match status" value="1"/>
</dbReference>